<keyword evidence="9 10" id="KW-0807">Transducer</keyword>
<dbReference type="SMR" id="A0A6I8TLF5"/>
<dbReference type="GO" id="GO:0007165">
    <property type="term" value="P:signal transduction"/>
    <property type="evidence" value="ECO:0007669"/>
    <property type="project" value="UniProtKB-KW"/>
</dbReference>
<keyword evidence="7 10" id="KW-0472">Membrane</keyword>
<keyword evidence="4 10" id="KW-0812">Transmembrane</keyword>
<evidence type="ECO:0000256" key="1">
    <source>
        <dbReference type="ARBA" id="ARBA00004651"/>
    </source>
</evidence>
<dbReference type="GO" id="GO:0004984">
    <property type="term" value="F:olfactory receptor activity"/>
    <property type="evidence" value="ECO:0007669"/>
    <property type="project" value="InterPro"/>
</dbReference>
<feature type="transmembrane region" description="Helical" evidence="10">
    <location>
        <begin position="159"/>
        <end position="183"/>
    </location>
</feature>
<evidence type="ECO:0000256" key="3">
    <source>
        <dbReference type="ARBA" id="ARBA00022606"/>
    </source>
</evidence>
<evidence type="ECO:0000256" key="8">
    <source>
        <dbReference type="ARBA" id="ARBA00023170"/>
    </source>
</evidence>
<reference evidence="11" key="2">
    <citation type="submission" date="2020-05" db="UniProtKB">
        <authorList>
            <consortium name="EnsemblMetazoa"/>
        </authorList>
    </citation>
    <scope>IDENTIFICATION</scope>
    <source>
        <strain evidence="11">LVP_AGWG</strain>
    </source>
</reference>
<keyword evidence="8 10" id="KW-0675">Receptor</keyword>
<keyword evidence="6 10" id="KW-1133">Transmembrane helix</keyword>
<keyword evidence="12" id="KW-1185">Reference proteome</keyword>
<accession>A0A6I8TLF5</accession>
<organism evidence="11 12">
    <name type="scientific">Aedes aegypti</name>
    <name type="common">Yellowfever mosquito</name>
    <name type="synonym">Culex aegypti</name>
    <dbReference type="NCBI Taxonomy" id="7159"/>
    <lineage>
        <taxon>Eukaryota</taxon>
        <taxon>Metazoa</taxon>
        <taxon>Ecdysozoa</taxon>
        <taxon>Arthropoda</taxon>
        <taxon>Hexapoda</taxon>
        <taxon>Insecta</taxon>
        <taxon>Pterygota</taxon>
        <taxon>Neoptera</taxon>
        <taxon>Endopterygota</taxon>
        <taxon>Diptera</taxon>
        <taxon>Nematocera</taxon>
        <taxon>Culicoidea</taxon>
        <taxon>Culicidae</taxon>
        <taxon>Culicinae</taxon>
        <taxon>Aedini</taxon>
        <taxon>Aedes</taxon>
        <taxon>Stegomyia</taxon>
    </lineage>
</organism>
<protein>
    <recommendedName>
        <fullName evidence="10">Odorant receptor</fullName>
    </recommendedName>
</protein>
<evidence type="ECO:0000313" key="12">
    <source>
        <dbReference type="Proteomes" id="UP000008820"/>
    </source>
</evidence>
<dbReference type="FunCoup" id="A0A6I8TLF5">
    <property type="interactions" value="16"/>
</dbReference>
<keyword evidence="3 10" id="KW-0716">Sensory transduction</keyword>
<proteinExistence type="inferred from homology"/>
<dbReference type="OrthoDB" id="6617147at2759"/>
<evidence type="ECO:0000256" key="5">
    <source>
        <dbReference type="ARBA" id="ARBA00022725"/>
    </source>
</evidence>
<dbReference type="PANTHER" id="PTHR21137">
    <property type="entry name" value="ODORANT RECEPTOR"/>
    <property type="match status" value="1"/>
</dbReference>
<comment type="subcellular location">
    <subcellularLocation>
        <location evidence="1 10">Cell membrane</location>
        <topology evidence="1 10">Multi-pass membrane protein</topology>
    </subcellularLocation>
</comment>
<gene>
    <name evidence="11" type="primary">5573676</name>
</gene>
<dbReference type="Proteomes" id="UP000008820">
    <property type="component" value="Chromosome 2"/>
</dbReference>
<dbReference type="GO" id="GO:0005886">
    <property type="term" value="C:plasma membrane"/>
    <property type="evidence" value="ECO:0007669"/>
    <property type="project" value="UniProtKB-SubCell"/>
</dbReference>
<keyword evidence="5 10" id="KW-0552">Olfaction</keyword>
<feature type="transmembrane region" description="Helical" evidence="10">
    <location>
        <begin position="229"/>
        <end position="250"/>
    </location>
</feature>
<evidence type="ECO:0000256" key="2">
    <source>
        <dbReference type="ARBA" id="ARBA00022475"/>
    </source>
</evidence>
<keyword evidence="2" id="KW-1003">Cell membrane</keyword>
<dbReference type="InterPro" id="IPR004117">
    <property type="entry name" value="7tm6_olfct_rcpt"/>
</dbReference>
<dbReference type="Pfam" id="PF02949">
    <property type="entry name" value="7tm_6"/>
    <property type="match status" value="1"/>
</dbReference>
<dbReference type="GO" id="GO:0005549">
    <property type="term" value="F:odorant binding"/>
    <property type="evidence" value="ECO:0007669"/>
    <property type="project" value="InterPro"/>
</dbReference>
<feature type="transmembrane region" description="Helical" evidence="10">
    <location>
        <begin position="294"/>
        <end position="316"/>
    </location>
</feature>
<evidence type="ECO:0000256" key="4">
    <source>
        <dbReference type="ARBA" id="ARBA00022692"/>
    </source>
</evidence>
<dbReference type="InParanoid" id="A0A6I8TLF5"/>
<reference evidence="11 12" key="1">
    <citation type="submission" date="2017-06" db="EMBL/GenBank/DDBJ databases">
        <title>Aedes aegypti genome working group (AGWG) sequencing and assembly.</title>
        <authorList>
            <consortium name="Aedes aegypti Genome Working Group (AGWG)"/>
            <person name="Matthews B.J."/>
        </authorList>
    </citation>
    <scope>NUCLEOTIDE SEQUENCE [LARGE SCALE GENOMIC DNA]</scope>
    <source>
        <strain evidence="11 12">LVP_AGWG</strain>
    </source>
</reference>
<comment type="caution">
    <text evidence="10">Lacks conserved residue(s) required for the propagation of feature annotation.</text>
</comment>
<dbReference type="PANTHER" id="PTHR21137:SF35">
    <property type="entry name" value="ODORANT RECEPTOR 19A-RELATED"/>
    <property type="match status" value="1"/>
</dbReference>
<name>A0A6I8TLF5_AEDAE</name>
<feature type="transmembrane region" description="Helical" evidence="10">
    <location>
        <begin position="328"/>
        <end position="348"/>
    </location>
</feature>
<evidence type="ECO:0000313" key="11">
    <source>
        <dbReference type="EnsemblMetazoa" id="AAEL010669-PB"/>
    </source>
</evidence>
<evidence type="ECO:0000256" key="6">
    <source>
        <dbReference type="ARBA" id="ARBA00022989"/>
    </source>
</evidence>
<sequence length="425" mass="49789">MESSLTTYTMEIEYYRPNSNSAEDNDASIYWLRVLSASLGIWPQKLVGDKKQWWKRLYYFMIIMHWYNTYLQVEFFFHNLGALKTMTEGLCSFCSISLTGIKIMRLNSFSNEINLLLERMRTHHFMQEIKLLKKGKNKPIFERIDQIMKDKWKEVKINLLLYTVSVGIVASSYSIFPAVINLINLFQGSSNPRRFVYKTYYRGMENLKFYSPLHEILFSSESLSGYTTFAGVIAFDGLYVLLTMHVITIFKSLKLVIKESTRSIFTDEEKQFYLHECIDHYTRAIMFMDDINKIFSPIFILQLFTSTSIICVIAFHASANASEGDSQILVMVLYLIAAFYQLFQFCWYGQRVQNESIQLPNSVYDCDWYKCSKKFKIKLHLFLLNVQKTVEISAYNLIVMSMETYLSIVRTAASYFTALQTLTEE</sequence>
<comment type="similarity">
    <text evidence="10">Belongs to the insect chemoreceptor superfamily. Heteromeric odorant receptor channel (TC 1.A.69) family.</text>
</comment>
<evidence type="ECO:0000256" key="7">
    <source>
        <dbReference type="ARBA" id="ARBA00023136"/>
    </source>
</evidence>
<evidence type="ECO:0000256" key="10">
    <source>
        <dbReference type="RuleBase" id="RU351113"/>
    </source>
</evidence>
<dbReference type="EnsemblMetazoa" id="AAEL010669-RB">
    <property type="protein sequence ID" value="AAEL010669-PB"/>
    <property type="gene ID" value="AAEL010669"/>
</dbReference>
<dbReference type="AlphaFoldDB" id="A0A6I8TLF5"/>
<evidence type="ECO:0000256" key="9">
    <source>
        <dbReference type="ARBA" id="ARBA00023224"/>
    </source>
</evidence>